<evidence type="ECO:0000256" key="1">
    <source>
        <dbReference type="SAM" id="MobiDB-lite"/>
    </source>
</evidence>
<keyword evidence="3" id="KW-1185">Reference proteome</keyword>
<proteinExistence type="predicted"/>
<evidence type="ECO:0000313" key="3">
    <source>
        <dbReference type="Proteomes" id="UP000777438"/>
    </source>
</evidence>
<feature type="region of interest" description="Disordered" evidence="1">
    <location>
        <begin position="1"/>
        <end position="29"/>
    </location>
</feature>
<organism evidence="2 3">
    <name type="scientific">Thelonectria olida</name>
    <dbReference type="NCBI Taxonomy" id="1576542"/>
    <lineage>
        <taxon>Eukaryota</taxon>
        <taxon>Fungi</taxon>
        <taxon>Dikarya</taxon>
        <taxon>Ascomycota</taxon>
        <taxon>Pezizomycotina</taxon>
        <taxon>Sordariomycetes</taxon>
        <taxon>Hypocreomycetidae</taxon>
        <taxon>Hypocreales</taxon>
        <taxon>Nectriaceae</taxon>
        <taxon>Thelonectria</taxon>
    </lineage>
</organism>
<sequence>MSQKQSAKPQTLPQRQAPGGGQDISDEAQLEEAMKRLKLLHIKCRMLRETLPKMLDPLVTKQPSPNVMFAAFTKAINDAQNDIKEFTDLMRDETSKQVFAQAEKSEQANPYGIKPWLHSDHPEWFRPDPEE</sequence>
<name>A0A9P8W9S0_9HYPO</name>
<accession>A0A9P8W9S0</accession>
<evidence type="ECO:0000313" key="2">
    <source>
        <dbReference type="EMBL" id="KAH6893423.1"/>
    </source>
</evidence>
<dbReference type="AlphaFoldDB" id="A0A9P8W9S0"/>
<feature type="compositionally biased region" description="Polar residues" evidence="1">
    <location>
        <begin position="1"/>
        <end position="14"/>
    </location>
</feature>
<comment type="caution">
    <text evidence="2">The sequence shown here is derived from an EMBL/GenBank/DDBJ whole genome shotgun (WGS) entry which is preliminary data.</text>
</comment>
<feature type="region of interest" description="Disordered" evidence="1">
    <location>
        <begin position="102"/>
        <end position="131"/>
    </location>
</feature>
<dbReference type="EMBL" id="JAGPYM010000006">
    <property type="protein sequence ID" value="KAH6893423.1"/>
    <property type="molecule type" value="Genomic_DNA"/>
</dbReference>
<reference evidence="2 3" key="1">
    <citation type="journal article" date="2021" name="Nat. Commun.">
        <title>Genetic determinants of endophytism in the Arabidopsis root mycobiome.</title>
        <authorList>
            <person name="Mesny F."/>
            <person name="Miyauchi S."/>
            <person name="Thiergart T."/>
            <person name="Pickel B."/>
            <person name="Atanasova L."/>
            <person name="Karlsson M."/>
            <person name="Huettel B."/>
            <person name="Barry K.W."/>
            <person name="Haridas S."/>
            <person name="Chen C."/>
            <person name="Bauer D."/>
            <person name="Andreopoulos W."/>
            <person name="Pangilinan J."/>
            <person name="LaButti K."/>
            <person name="Riley R."/>
            <person name="Lipzen A."/>
            <person name="Clum A."/>
            <person name="Drula E."/>
            <person name="Henrissat B."/>
            <person name="Kohler A."/>
            <person name="Grigoriev I.V."/>
            <person name="Martin F.M."/>
            <person name="Hacquard S."/>
        </authorList>
    </citation>
    <scope>NUCLEOTIDE SEQUENCE [LARGE SCALE GENOMIC DNA]</scope>
    <source>
        <strain evidence="2 3">MPI-CAGE-CH-0241</strain>
    </source>
</reference>
<gene>
    <name evidence="2" type="ORF">B0T10DRAFT_559415</name>
</gene>
<dbReference type="Proteomes" id="UP000777438">
    <property type="component" value="Unassembled WGS sequence"/>
</dbReference>
<dbReference type="OrthoDB" id="5326237at2759"/>
<protein>
    <submittedName>
        <fullName evidence="2">Uncharacterized protein</fullName>
    </submittedName>
</protein>
<feature type="compositionally biased region" description="Basic and acidic residues" evidence="1">
    <location>
        <begin position="117"/>
        <end position="131"/>
    </location>
</feature>